<feature type="compositionally biased region" description="Basic and acidic residues" evidence="3">
    <location>
        <begin position="185"/>
        <end position="199"/>
    </location>
</feature>
<feature type="compositionally biased region" description="Basic and acidic residues" evidence="3">
    <location>
        <begin position="763"/>
        <end position="781"/>
    </location>
</feature>
<feature type="region of interest" description="Disordered" evidence="3">
    <location>
        <begin position="40"/>
        <end position="72"/>
    </location>
</feature>
<organism evidence="5 6">
    <name type="scientific">Xylocopa violacea</name>
    <name type="common">Violet carpenter bee</name>
    <name type="synonym">Apis violacea</name>
    <dbReference type="NCBI Taxonomy" id="135666"/>
    <lineage>
        <taxon>Eukaryota</taxon>
        <taxon>Metazoa</taxon>
        <taxon>Ecdysozoa</taxon>
        <taxon>Arthropoda</taxon>
        <taxon>Hexapoda</taxon>
        <taxon>Insecta</taxon>
        <taxon>Pterygota</taxon>
        <taxon>Neoptera</taxon>
        <taxon>Endopterygota</taxon>
        <taxon>Hymenoptera</taxon>
        <taxon>Apocrita</taxon>
        <taxon>Aculeata</taxon>
        <taxon>Apoidea</taxon>
        <taxon>Anthophila</taxon>
        <taxon>Apidae</taxon>
        <taxon>Xylocopa</taxon>
        <taxon>Xylocopa</taxon>
    </lineage>
</organism>
<dbReference type="PANTHER" id="PTHR14490:SF5">
    <property type="entry name" value="PROTEIN KRI1 HOMOLOG"/>
    <property type="match status" value="1"/>
</dbReference>
<feature type="compositionally biased region" description="Basic and acidic residues" evidence="3">
    <location>
        <begin position="644"/>
        <end position="680"/>
    </location>
</feature>
<evidence type="ECO:0000256" key="1">
    <source>
        <dbReference type="ARBA" id="ARBA00007473"/>
    </source>
</evidence>
<comment type="similarity">
    <text evidence="1">Belongs to the KRI1 family.</text>
</comment>
<dbReference type="Pfam" id="PF12936">
    <property type="entry name" value="Kri1_C"/>
    <property type="match status" value="1"/>
</dbReference>
<proteinExistence type="inferred from homology"/>
<feature type="compositionally biased region" description="Basic and acidic residues" evidence="3">
    <location>
        <begin position="696"/>
        <end position="717"/>
    </location>
</feature>
<dbReference type="InterPro" id="IPR018034">
    <property type="entry name" value="Kri1"/>
</dbReference>
<accession>A0ABP1NI40</accession>
<sequence>MPTLFNGDKSDSDEELKINKDYAKNYDNWRQKEELNKLKTKYGNVNENGTSDDDSESESSSEEEEKNELTEQFDKDFYKTLALLKNKDPKIYNQDVTFFDDTNKAQELHIEKKKEKSKKEEAVFLRDYERKIIVEKEGKLSDSEDESALKKNEEETKNITYAQEQMQLKQSFKAVLHDEEEEDDLLKPKTKSEIEKQKEEADYKEWLKGQETNINENEQKVLKPLRDFWSSPNLDANEKFLRDYVLNNKYLDKNYTESDEIEDEARVIHDSDENLSEDEKNIERQEEFEHKYNFRFEEPDQEFIKRYPRTMENSLRRKDTRRAQKRVEVKKRKDEEKLRKKEELKQLKALKRKEIEEKIEKLKEITGNEDLQFNDMDLEGDFDPNEYDRKMTEIFNDDYYAAAEDDAKPEFPDIDEELEIEDTWDTYDPSAENYENEGGYEGPHCEDPNFNMDADYDPTKKLQEEVEGSRKRKRRRKSKFAELIAKEKPKFDPQQYQRYEEYFDKYYSLDYEDMIGDIPCRFKYRKVVPNDYGLSVEEILMADDKELNKWCSLKKALQYKSEHVELNDVRMYKQKAKNEALKKKILASLYTQPEEEGAEDNNEIPNSTSNNESAETKKKRQRKRKKTQESQNDSSSAVTNHEIPSIDKKHDESEEKVKNIEDVTQKEPKDRLKPEKEKQLLEPQFEEPKKKKKRKISDSEELAHSIENEMQEEKDVTESLSTEKNSGQNQNNLNVIHTKKVKKEERKKKRKIDNLEKSTNSIEKSHEEKDAMDKPINEKSSSKKKTNYQNQNKSNVKLPKTVKLKQSMKKKFNKTKKKNIKNGDITDDIASINPERLKMYGINPKKLKNKLKYGKKQQ</sequence>
<evidence type="ECO:0000313" key="6">
    <source>
        <dbReference type="Proteomes" id="UP001642520"/>
    </source>
</evidence>
<feature type="compositionally biased region" description="Acidic residues" evidence="3">
    <location>
        <begin position="412"/>
        <end position="425"/>
    </location>
</feature>
<keyword evidence="6" id="KW-1185">Reference proteome</keyword>
<feature type="compositionally biased region" description="Basic residues" evidence="3">
    <location>
        <begin position="617"/>
        <end position="626"/>
    </location>
</feature>
<feature type="compositionally biased region" description="Basic residues" evidence="3">
    <location>
        <begin position="800"/>
        <end position="819"/>
    </location>
</feature>
<feature type="region of interest" description="Disordered" evidence="3">
    <location>
        <begin position="406"/>
        <end position="456"/>
    </location>
</feature>
<dbReference type="EMBL" id="CAXAJV020001290">
    <property type="protein sequence ID" value="CAL7939569.1"/>
    <property type="molecule type" value="Genomic_DNA"/>
</dbReference>
<evidence type="ECO:0000256" key="2">
    <source>
        <dbReference type="ARBA" id="ARBA00017294"/>
    </source>
</evidence>
<evidence type="ECO:0000256" key="3">
    <source>
        <dbReference type="SAM" id="MobiDB-lite"/>
    </source>
</evidence>
<gene>
    <name evidence="5" type="ORF">XYLVIOL_LOCUS3973</name>
</gene>
<name>A0ABP1NI40_XYLVO</name>
<feature type="compositionally biased region" description="Acidic residues" evidence="3">
    <location>
        <begin position="593"/>
        <end position="602"/>
    </location>
</feature>
<feature type="domain" description="Kri1-like C-terminal" evidence="4">
    <location>
        <begin position="498"/>
        <end position="585"/>
    </location>
</feature>
<feature type="region of interest" description="Disordered" evidence="3">
    <location>
        <begin position="314"/>
        <end position="336"/>
    </location>
</feature>
<feature type="compositionally biased region" description="Basic residues" evidence="3">
    <location>
        <begin position="737"/>
        <end position="751"/>
    </location>
</feature>
<dbReference type="PANTHER" id="PTHR14490">
    <property type="entry name" value="ZINC FINGER, ZZ TYPE"/>
    <property type="match status" value="1"/>
</dbReference>
<feature type="compositionally biased region" description="Acidic residues" evidence="3">
    <location>
        <begin position="50"/>
        <end position="66"/>
    </location>
</feature>
<evidence type="ECO:0000259" key="4">
    <source>
        <dbReference type="Pfam" id="PF12936"/>
    </source>
</evidence>
<feature type="compositionally biased region" description="Polar residues" evidence="3">
    <location>
        <begin position="718"/>
        <end position="735"/>
    </location>
</feature>
<comment type="caution">
    <text evidence="5">The sequence shown here is derived from an EMBL/GenBank/DDBJ whole genome shotgun (WGS) entry which is preliminary data.</text>
</comment>
<dbReference type="Proteomes" id="UP001642520">
    <property type="component" value="Unassembled WGS sequence"/>
</dbReference>
<dbReference type="InterPro" id="IPR024626">
    <property type="entry name" value="Kri1-like_C"/>
</dbReference>
<feature type="compositionally biased region" description="Polar residues" evidence="3">
    <location>
        <begin position="629"/>
        <end position="639"/>
    </location>
</feature>
<protein>
    <recommendedName>
        <fullName evidence="2">Protein KRI1 homolog</fullName>
    </recommendedName>
</protein>
<dbReference type="Pfam" id="PF05178">
    <property type="entry name" value="Kri1"/>
    <property type="match status" value="1"/>
</dbReference>
<feature type="compositionally biased region" description="Polar residues" evidence="3">
    <location>
        <begin position="603"/>
        <end position="613"/>
    </location>
</feature>
<feature type="region of interest" description="Disordered" evidence="3">
    <location>
        <begin position="179"/>
        <end position="199"/>
    </location>
</feature>
<feature type="region of interest" description="Disordered" evidence="3">
    <location>
        <begin position="592"/>
        <end position="819"/>
    </location>
</feature>
<reference evidence="5 6" key="1">
    <citation type="submission" date="2024-08" db="EMBL/GenBank/DDBJ databases">
        <authorList>
            <person name="Will J Nash"/>
            <person name="Angela Man"/>
            <person name="Seanna McTaggart"/>
            <person name="Kendall Baker"/>
            <person name="Tom Barker"/>
            <person name="Leah Catchpole"/>
            <person name="Alex Durrant"/>
            <person name="Karim Gharbi"/>
            <person name="Naomi Irish"/>
            <person name="Gemy Kaithakottil"/>
            <person name="Debby Ku"/>
            <person name="Aaliyah Providence"/>
            <person name="Felix Shaw"/>
            <person name="David Swarbreck"/>
            <person name="Chris Watkins"/>
            <person name="Ann M. McCartney"/>
            <person name="Giulio Formenti"/>
            <person name="Alice Mouton"/>
            <person name="Noel Vella"/>
            <person name="Bjorn M von Reumont"/>
            <person name="Adriana Vella"/>
            <person name="Wilfried Haerty"/>
        </authorList>
    </citation>
    <scope>NUCLEOTIDE SEQUENCE [LARGE SCALE GENOMIC DNA]</scope>
</reference>
<evidence type="ECO:0000313" key="5">
    <source>
        <dbReference type="EMBL" id="CAL7939569.1"/>
    </source>
</evidence>